<evidence type="ECO:0000313" key="2">
    <source>
        <dbReference type="Proteomes" id="UP000314294"/>
    </source>
</evidence>
<dbReference type="AlphaFoldDB" id="A0A4Z2FUF8"/>
<reference evidence="1 2" key="1">
    <citation type="submission" date="2019-03" db="EMBL/GenBank/DDBJ databases">
        <title>First draft genome of Liparis tanakae, snailfish: a comprehensive survey of snailfish specific genes.</title>
        <authorList>
            <person name="Kim W."/>
            <person name="Song I."/>
            <person name="Jeong J.-H."/>
            <person name="Kim D."/>
            <person name="Kim S."/>
            <person name="Ryu S."/>
            <person name="Song J.Y."/>
            <person name="Lee S.K."/>
        </authorList>
    </citation>
    <scope>NUCLEOTIDE SEQUENCE [LARGE SCALE GENOMIC DNA]</scope>
    <source>
        <tissue evidence="1">Muscle</tissue>
    </source>
</reference>
<gene>
    <name evidence="1" type="ORF">EYF80_044918</name>
</gene>
<protein>
    <submittedName>
        <fullName evidence="1">Uncharacterized protein</fullName>
    </submittedName>
</protein>
<evidence type="ECO:0000313" key="1">
    <source>
        <dbReference type="EMBL" id="TNN44868.1"/>
    </source>
</evidence>
<organism evidence="1 2">
    <name type="scientific">Liparis tanakae</name>
    <name type="common">Tanaka's snailfish</name>
    <dbReference type="NCBI Taxonomy" id="230148"/>
    <lineage>
        <taxon>Eukaryota</taxon>
        <taxon>Metazoa</taxon>
        <taxon>Chordata</taxon>
        <taxon>Craniata</taxon>
        <taxon>Vertebrata</taxon>
        <taxon>Euteleostomi</taxon>
        <taxon>Actinopterygii</taxon>
        <taxon>Neopterygii</taxon>
        <taxon>Teleostei</taxon>
        <taxon>Neoteleostei</taxon>
        <taxon>Acanthomorphata</taxon>
        <taxon>Eupercaria</taxon>
        <taxon>Perciformes</taxon>
        <taxon>Cottioidei</taxon>
        <taxon>Cottales</taxon>
        <taxon>Liparidae</taxon>
        <taxon>Liparis</taxon>
    </lineage>
</organism>
<dbReference type="EMBL" id="SRLO01000879">
    <property type="protein sequence ID" value="TNN44868.1"/>
    <property type="molecule type" value="Genomic_DNA"/>
</dbReference>
<sequence length="79" mass="8696">MDLWSDEARGLRKEKLVGLKAPIPDHTRTAMPPKGSVGLLLTARLDCGSMFTAATLKDIFECCIPACLETHYCTTSRNK</sequence>
<proteinExistence type="predicted"/>
<keyword evidence="2" id="KW-1185">Reference proteome</keyword>
<accession>A0A4Z2FUF8</accession>
<dbReference type="Proteomes" id="UP000314294">
    <property type="component" value="Unassembled WGS sequence"/>
</dbReference>
<comment type="caution">
    <text evidence="1">The sequence shown here is derived from an EMBL/GenBank/DDBJ whole genome shotgun (WGS) entry which is preliminary data.</text>
</comment>
<name>A0A4Z2FUF8_9TELE</name>